<evidence type="ECO:0000256" key="1">
    <source>
        <dbReference type="SAM" id="MobiDB-lite"/>
    </source>
</evidence>
<name>A0A061IS51_TRYRA</name>
<feature type="region of interest" description="Disordered" evidence="1">
    <location>
        <begin position="461"/>
        <end position="482"/>
    </location>
</feature>
<comment type="caution">
    <text evidence="2">The sequence shown here is derived from an EMBL/GenBank/DDBJ whole genome shotgun (WGS) entry which is preliminary data.</text>
</comment>
<proteinExistence type="predicted"/>
<reference evidence="2 3" key="1">
    <citation type="submission" date="2013-07" db="EMBL/GenBank/DDBJ databases">
        <authorList>
            <person name="Stoco P.H."/>
            <person name="Wagner G."/>
            <person name="Gerber A."/>
            <person name="Zaha A."/>
            <person name="Thompson C."/>
            <person name="Bartholomeu D.C."/>
            <person name="Luckemeyer D.D."/>
            <person name="Bahia D."/>
            <person name="Loreto E."/>
            <person name="Prestes E.B."/>
            <person name="Lima F.M."/>
            <person name="Rodrigues-Luiz G."/>
            <person name="Vallejo G.A."/>
            <person name="Filho J.F."/>
            <person name="Monteiro K.M."/>
            <person name="Tyler K.M."/>
            <person name="de Almeida L.G."/>
            <person name="Ortiz M.F."/>
            <person name="Siervo M.A."/>
            <person name="de Moraes M.H."/>
            <person name="Cunha O.L."/>
            <person name="Mendonca-Neto R."/>
            <person name="Silva R."/>
            <person name="Teixeira S.M."/>
            <person name="Murta S.M."/>
            <person name="Sincero T.C."/>
            <person name="Mendes T.A."/>
            <person name="Urmenyi T.P."/>
            <person name="Silva V.G."/>
            <person name="da Rocha W.D."/>
            <person name="Andersson B."/>
            <person name="Romanha A.J."/>
            <person name="Steindel M."/>
            <person name="de Vasconcelos A.T."/>
            <person name="Grisard E.C."/>
        </authorList>
    </citation>
    <scope>NUCLEOTIDE SEQUENCE [LARGE SCALE GENOMIC DNA]</scope>
    <source>
        <strain evidence="2 3">SC58</strain>
    </source>
</reference>
<accession>A0A061IS51</accession>
<dbReference type="Proteomes" id="UP000031737">
    <property type="component" value="Unassembled WGS sequence"/>
</dbReference>
<sequence length="504" mass="56236">MCLVSSFLPSYSTIAEVSHEYGRIHIKPRTFLGILFYFCCCCWFACVRMRLSVFGCFCIRLGWGPGMFRLGFLLRCVGKEIALSAPAEVTVLRKVLCPMIQPSELASLAAGTAAAMRRLDIPSTVAIIQLFAQHGVRHEDLMLTGLWKVFKADWPLLVGKGETGLMRDFAACTATAFCLTFREGFVHDPQLLAIAFGRCVECAPHLSFHGVVDAYEGIRLFGRKYFSLTEVALYSGGVDADSQALDAAEEPSSSTILSSQPNLVDVLCGELESRLRLTIDGVCEHDAADVVRLLHSLSTVGVMNADTLVSLRRLIESMHVTIELFVDLLAGVLGIHTRVIDVLEHEGDDAWLLSERSALVKVLTEKLPRNLFDDRRRCDPQLVLGLRQLFEMHPALAEDAPSLWDAVRVVRVAHKHAISQKEKKHRLGGALFRPEYAVKVKSIVPDRSEAERFVPPQFKTWRGRGAKNGRHQGSTTPQKMGFGTRRISRDYIKQKRRKFAPAVW</sequence>
<keyword evidence="3" id="KW-1185">Reference proteome</keyword>
<organism evidence="2 3">
    <name type="scientific">Trypanosoma rangeli SC58</name>
    <dbReference type="NCBI Taxonomy" id="429131"/>
    <lineage>
        <taxon>Eukaryota</taxon>
        <taxon>Discoba</taxon>
        <taxon>Euglenozoa</taxon>
        <taxon>Kinetoplastea</taxon>
        <taxon>Metakinetoplastina</taxon>
        <taxon>Trypanosomatida</taxon>
        <taxon>Trypanosomatidae</taxon>
        <taxon>Trypanosoma</taxon>
        <taxon>Herpetosoma</taxon>
    </lineage>
</organism>
<gene>
    <name evidence="2" type="ORF">TRSC58_06803</name>
</gene>
<evidence type="ECO:0000313" key="2">
    <source>
        <dbReference type="EMBL" id="ESL05543.1"/>
    </source>
</evidence>
<feature type="compositionally biased region" description="Basic residues" evidence="1">
    <location>
        <begin position="461"/>
        <end position="470"/>
    </location>
</feature>
<dbReference type="OrthoDB" id="271584at2759"/>
<dbReference type="AlphaFoldDB" id="A0A061IS51"/>
<protein>
    <submittedName>
        <fullName evidence="2">Uncharacterized protein</fullName>
    </submittedName>
</protein>
<evidence type="ECO:0000313" key="3">
    <source>
        <dbReference type="Proteomes" id="UP000031737"/>
    </source>
</evidence>
<dbReference type="VEuPathDB" id="TriTrypDB:TRSC58_06803"/>
<dbReference type="EMBL" id="AUPL01006803">
    <property type="protein sequence ID" value="ESL05543.1"/>
    <property type="molecule type" value="Genomic_DNA"/>
</dbReference>